<accession>A0ABN9VEF3</accession>
<feature type="domain" description="Reverse transcriptase Ty1/copia-type" evidence="2">
    <location>
        <begin position="92"/>
        <end position="289"/>
    </location>
</feature>
<reference evidence="3" key="1">
    <citation type="submission" date="2023-10" db="EMBL/GenBank/DDBJ databases">
        <authorList>
            <person name="Chen Y."/>
            <person name="Shah S."/>
            <person name="Dougan E. K."/>
            <person name="Thang M."/>
            <person name="Chan C."/>
        </authorList>
    </citation>
    <scope>NUCLEOTIDE SEQUENCE [LARGE SCALE GENOMIC DNA]</scope>
</reference>
<feature type="region of interest" description="Disordered" evidence="1">
    <location>
        <begin position="1"/>
        <end position="27"/>
    </location>
</feature>
<protein>
    <recommendedName>
        <fullName evidence="2">Reverse transcriptase Ty1/copia-type domain-containing protein</fullName>
    </recommendedName>
</protein>
<dbReference type="Pfam" id="PF07727">
    <property type="entry name" value="RVT_2"/>
    <property type="match status" value="1"/>
</dbReference>
<feature type="region of interest" description="Disordered" evidence="1">
    <location>
        <begin position="83"/>
        <end position="107"/>
    </location>
</feature>
<organism evidence="3 4">
    <name type="scientific">Prorocentrum cordatum</name>
    <dbReference type="NCBI Taxonomy" id="2364126"/>
    <lineage>
        <taxon>Eukaryota</taxon>
        <taxon>Sar</taxon>
        <taxon>Alveolata</taxon>
        <taxon>Dinophyceae</taxon>
        <taxon>Prorocentrales</taxon>
        <taxon>Prorocentraceae</taxon>
        <taxon>Prorocentrum</taxon>
    </lineage>
</organism>
<evidence type="ECO:0000256" key="1">
    <source>
        <dbReference type="SAM" id="MobiDB-lite"/>
    </source>
</evidence>
<name>A0ABN9VEF3_9DINO</name>
<dbReference type="EMBL" id="CAUYUJ010017079">
    <property type="protein sequence ID" value="CAK0871511.1"/>
    <property type="molecule type" value="Genomic_DNA"/>
</dbReference>
<dbReference type="Proteomes" id="UP001189429">
    <property type="component" value="Unassembled WGS sequence"/>
</dbReference>
<evidence type="ECO:0000259" key="2">
    <source>
        <dbReference type="Pfam" id="PF07727"/>
    </source>
</evidence>
<evidence type="ECO:0000313" key="4">
    <source>
        <dbReference type="Proteomes" id="UP001189429"/>
    </source>
</evidence>
<dbReference type="InterPro" id="IPR013103">
    <property type="entry name" value="RVT_2"/>
</dbReference>
<proteinExistence type="predicted"/>
<comment type="caution">
    <text evidence="3">The sequence shown here is derived from an EMBL/GenBank/DDBJ whole genome shotgun (WGS) entry which is preliminary data.</text>
</comment>
<gene>
    <name evidence="3" type="ORF">PCOR1329_LOCUS57329</name>
</gene>
<feature type="non-terminal residue" evidence="3">
    <location>
        <position position="1"/>
    </location>
</feature>
<feature type="non-terminal residue" evidence="3">
    <location>
        <position position="567"/>
    </location>
</feature>
<keyword evidence="4" id="KW-1185">Reference proteome</keyword>
<sequence>AEDGATFAAGASADSPKPPNPRGAEFRWKDMTADERRDFEQADLKEWQATLPTGAVRVLSREEPRAVRRRHPGRILSSRMVRRKKPVEGVGKKPVAKSRWCAHGHQDPDGESLRVYAPTPQTESAVATLQAIVSHGWALNIADAKNAFCPSEKLKRPSGAIFVEPCQGLPLSADQLIELVAPVYGLNDAPLLWHRTLTEYLATLGFQKSMLEPCLWLKRDRWGALEGLILIEVDDLIVAGTKEIVPGLRKSLTSRFHFGKWQESEADYGGRHFKQYGDRMSIDPEKYIREQLSVLQPQGQPSAMPHPTVADGLMLVKICRYLKATASQRLTVWALDLQSLLFVTASDAGGPGSAKRGGAQGARLVLAADSGIRNNARARVSLLSWRSQRLKRVVASTVAAETLFLSSAVAEAQWLQVLWRDSVHGDAPRPDWHQVAAPSSVILSRECSLGEKAEALSVVDAKSAFDTLSRNTAGSRADRRNFVELAVARDSVASIGHSVRWPPHGRMPADPLAHADPGKGNLALHDLLRRGALCLVDEGGRINERAALNLSLKSRSRGASRKALMDE</sequence>
<evidence type="ECO:0000313" key="3">
    <source>
        <dbReference type="EMBL" id="CAK0871511.1"/>
    </source>
</evidence>